<sequence>MDVSPVLVAIVACEVGFWLVLGAGLTIRYGLRRPSASTWVLRCVPVLDVALLAAVAADIAGGAEVGQVHRLAGIYLGVTVAFGHSIVAWADVRAAHRFAGGPPPEPAPRGRAALGREIASFTRWIVAATIALAATGLLAITVADDRQASALWGIAGPLGVVTVIWAVTGPLWALASPARAAR</sequence>
<protein>
    <submittedName>
        <fullName evidence="2">Uncharacterized protein</fullName>
    </submittedName>
</protein>
<keyword evidence="3" id="KW-1185">Reference proteome</keyword>
<reference evidence="2 3" key="1">
    <citation type="submission" date="2022-06" db="EMBL/GenBank/DDBJ databases">
        <title>Genomic Encyclopedia of Archaeal and Bacterial Type Strains, Phase II (KMG-II): from individual species to whole genera.</title>
        <authorList>
            <person name="Goeker M."/>
        </authorList>
    </citation>
    <scope>NUCLEOTIDE SEQUENCE [LARGE SCALE GENOMIC DNA]</scope>
    <source>
        <strain evidence="2 3">DSM 45037</strain>
    </source>
</reference>
<name>A0ABT1GVT2_9NOCA</name>
<dbReference type="EMBL" id="JAMTCG010000001">
    <property type="protein sequence ID" value="MCP2159094.1"/>
    <property type="molecule type" value="Genomic_DNA"/>
</dbReference>
<dbReference type="Proteomes" id="UP001205740">
    <property type="component" value="Unassembled WGS sequence"/>
</dbReference>
<accession>A0ABT1GVT2</accession>
<proteinExistence type="predicted"/>
<keyword evidence="1" id="KW-1133">Transmembrane helix</keyword>
<dbReference type="RefSeq" id="WP_253652700.1">
    <property type="nucleotide sequence ID" value="NZ_BAAAOE010000004.1"/>
</dbReference>
<feature type="transmembrane region" description="Helical" evidence="1">
    <location>
        <begin position="6"/>
        <end position="27"/>
    </location>
</feature>
<comment type="caution">
    <text evidence="2">The sequence shown here is derived from an EMBL/GenBank/DDBJ whole genome shotgun (WGS) entry which is preliminary data.</text>
</comment>
<keyword evidence="1" id="KW-0812">Transmembrane</keyword>
<feature type="transmembrane region" description="Helical" evidence="1">
    <location>
        <begin position="39"/>
        <end position="60"/>
    </location>
</feature>
<evidence type="ECO:0000313" key="2">
    <source>
        <dbReference type="EMBL" id="MCP2159094.1"/>
    </source>
</evidence>
<feature type="transmembrane region" description="Helical" evidence="1">
    <location>
        <begin position="124"/>
        <end position="143"/>
    </location>
</feature>
<evidence type="ECO:0000313" key="3">
    <source>
        <dbReference type="Proteomes" id="UP001205740"/>
    </source>
</evidence>
<gene>
    <name evidence="2" type="ORF">LX12_000258</name>
</gene>
<feature type="transmembrane region" description="Helical" evidence="1">
    <location>
        <begin position="72"/>
        <end position="90"/>
    </location>
</feature>
<organism evidence="2 3">
    <name type="scientific">Williamsia serinedens</name>
    <dbReference type="NCBI Taxonomy" id="391736"/>
    <lineage>
        <taxon>Bacteria</taxon>
        <taxon>Bacillati</taxon>
        <taxon>Actinomycetota</taxon>
        <taxon>Actinomycetes</taxon>
        <taxon>Mycobacteriales</taxon>
        <taxon>Nocardiaceae</taxon>
        <taxon>Williamsia</taxon>
    </lineage>
</organism>
<feature type="transmembrane region" description="Helical" evidence="1">
    <location>
        <begin position="149"/>
        <end position="175"/>
    </location>
</feature>
<keyword evidence="1" id="KW-0472">Membrane</keyword>
<evidence type="ECO:0000256" key="1">
    <source>
        <dbReference type="SAM" id="Phobius"/>
    </source>
</evidence>